<keyword evidence="1" id="KW-0812">Transmembrane</keyword>
<evidence type="ECO:0000313" key="3">
    <source>
        <dbReference type="Proteomes" id="UP001626537"/>
    </source>
</evidence>
<sequence>MKFPKWRRSVARTTLLGVAALGALLWAATAQLGLGVNSLLAQFLVLLGAFLLLIGLAALVAVLLGLLRRRR</sequence>
<evidence type="ECO:0000313" key="2">
    <source>
        <dbReference type="EMBL" id="WOJ94016.1"/>
    </source>
</evidence>
<dbReference type="RefSeq" id="WP_407348655.1">
    <property type="nucleotide sequence ID" value="NZ_CP136864.1"/>
</dbReference>
<reference evidence="2 3" key="1">
    <citation type="submission" date="2023-10" db="EMBL/GenBank/DDBJ databases">
        <title>Two novel species belonging to the OM43/NOR5 clade.</title>
        <authorList>
            <person name="Park M."/>
        </authorList>
    </citation>
    <scope>NUCLEOTIDE SEQUENCE [LARGE SCALE GENOMIC DNA]</scope>
    <source>
        <strain evidence="2 3">IMCC43200</strain>
    </source>
</reference>
<keyword evidence="1" id="KW-0472">Membrane</keyword>
<name>A0ABZ0I4A2_9GAMM</name>
<feature type="transmembrane region" description="Helical" evidence="1">
    <location>
        <begin position="40"/>
        <end position="67"/>
    </location>
</feature>
<gene>
    <name evidence="2" type="ORF">R0135_02310</name>
</gene>
<keyword evidence="1" id="KW-1133">Transmembrane helix</keyword>
<keyword evidence="3" id="KW-1185">Reference proteome</keyword>
<dbReference type="Proteomes" id="UP001626537">
    <property type="component" value="Chromosome"/>
</dbReference>
<evidence type="ECO:0000256" key="1">
    <source>
        <dbReference type="SAM" id="Phobius"/>
    </source>
</evidence>
<accession>A0ABZ0I4A2</accession>
<organism evidence="2 3">
    <name type="scientific">Congregibacter variabilis</name>
    <dbReference type="NCBI Taxonomy" id="3081200"/>
    <lineage>
        <taxon>Bacteria</taxon>
        <taxon>Pseudomonadati</taxon>
        <taxon>Pseudomonadota</taxon>
        <taxon>Gammaproteobacteria</taxon>
        <taxon>Cellvibrionales</taxon>
        <taxon>Halieaceae</taxon>
        <taxon>Congregibacter</taxon>
    </lineage>
</organism>
<proteinExistence type="predicted"/>
<protein>
    <submittedName>
        <fullName evidence="2">Uncharacterized protein</fullName>
    </submittedName>
</protein>
<dbReference type="EMBL" id="CP136864">
    <property type="protein sequence ID" value="WOJ94016.1"/>
    <property type="molecule type" value="Genomic_DNA"/>
</dbReference>